<dbReference type="GO" id="GO:0008270">
    <property type="term" value="F:zinc ion binding"/>
    <property type="evidence" value="ECO:0007669"/>
    <property type="project" value="UniProtKB-KW"/>
</dbReference>
<evidence type="ECO:0000313" key="14">
    <source>
        <dbReference type="EMBL" id="MPC23515.1"/>
    </source>
</evidence>
<evidence type="ECO:0000256" key="11">
    <source>
        <dbReference type="ARBA" id="ARBA00023242"/>
    </source>
</evidence>
<dbReference type="GO" id="GO:0045944">
    <property type="term" value="P:positive regulation of transcription by RNA polymerase II"/>
    <property type="evidence" value="ECO:0007669"/>
    <property type="project" value="UniProtKB-ARBA"/>
</dbReference>
<dbReference type="PANTHER" id="PTHR24381:SF393">
    <property type="entry name" value="CHROMATIN-LINKED ADAPTOR FOR MSL PROTEINS, ISOFORM B"/>
    <property type="match status" value="1"/>
</dbReference>
<comment type="function">
    <text evidence="1">May be involved in transcriptional regulation.</text>
</comment>
<dbReference type="GO" id="GO:0000981">
    <property type="term" value="F:DNA-binding transcription factor activity, RNA polymerase II-specific"/>
    <property type="evidence" value="ECO:0007669"/>
    <property type="project" value="TreeGrafter"/>
</dbReference>
<keyword evidence="4" id="KW-0479">Metal-binding</keyword>
<dbReference type="AlphaFoldDB" id="A0A5B7DQK9"/>
<dbReference type="InterPro" id="IPR013087">
    <property type="entry name" value="Znf_C2H2_type"/>
</dbReference>
<dbReference type="Pfam" id="PF13894">
    <property type="entry name" value="zf-C2H2_4"/>
    <property type="match status" value="1"/>
</dbReference>
<keyword evidence="9" id="KW-0238">DNA-binding</keyword>
<dbReference type="SUPFAM" id="SSF57667">
    <property type="entry name" value="beta-beta-alpha zinc fingers"/>
    <property type="match status" value="4"/>
</dbReference>
<evidence type="ECO:0000256" key="10">
    <source>
        <dbReference type="ARBA" id="ARBA00023163"/>
    </source>
</evidence>
<dbReference type="FunFam" id="3.30.160.60:FF:001557">
    <property type="entry name" value="Transcription factor E4F1"/>
    <property type="match status" value="1"/>
</dbReference>
<keyword evidence="5" id="KW-0677">Repeat</keyword>
<proteinExistence type="inferred from homology"/>
<dbReference type="GO" id="GO:0045892">
    <property type="term" value="P:negative regulation of DNA-templated transcription"/>
    <property type="evidence" value="ECO:0007669"/>
    <property type="project" value="UniProtKB-ARBA"/>
</dbReference>
<gene>
    <name evidence="14" type="primary">ZNF254_2</name>
    <name evidence="14" type="ORF">E2C01_016566</name>
</gene>
<accession>A0A5B7DQK9</accession>
<dbReference type="PROSITE" id="PS50157">
    <property type="entry name" value="ZINC_FINGER_C2H2_2"/>
    <property type="match status" value="7"/>
</dbReference>
<evidence type="ECO:0000256" key="8">
    <source>
        <dbReference type="ARBA" id="ARBA00023015"/>
    </source>
</evidence>
<comment type="caution">
    <text evidence="14">The sequence shown here is derived from an EMBL/GenBank/DDBJ whole genome shotgun (WGS) entry which is preliminary data.</text>
</comment>
<feature type="domain" description="C2H2-type" evidence="13">
    <location>
        <begin position="281"/>
        <end position="308"/>
    </location>
</feature>
<dbReference type="GO" id="GO:0005634">
    <property type="term" value="C:nucleus"/>
    <property type="evidence" value="ECO:0007669"/>
    <property type="project" value="UniProtKB-SubCell"/>
</dbReference>
<feature type="domain" description="C2H2-type" evidence="13">
    <location>
        <begin position="196"/>
        <end position="224"/>
    </location>
</feature>
<dbReference type="GO" id="GO:0000977">
    <property type="term" value="F:RNA polymerase II transcription regulatory region sequence-specific DNA binding"/>
    <property type="evidence" value="ECO:0007669"/>
    <property type="project" value="TreeGrafter"/>
</dbReference>
<dbReference type="Gene3D" id="3.30.160.60">
    <property type="entry name" value="Classic Zinc Finger"/>
    <property type="match status" value="6"/>
</dbReference>
<keyword evidence="10" id="KW-0804">Transcription</keyword>
<feature type="domain" description="C2H2-type" evidence="13">
    <location>
        <begin position="309"/>
        <end position="336"/>
    </location>
</feature>
<feature type="domain" description="C2H2-type" evidence="13">
    <location>
        <begin position="11"/>
        <end position="38"/>
    </location>
</feature>
<dbReference type="PROSITE" id="PS00028">
    <property type="entry name" value="ZINC_FINGER_C2H2_1"/>
    <property type="match status" value="7"/>
</dbReference>
<evidence type="ECO:0000256" key="6">
    <source>
        <dbReference type="ARBA" id="ARBA00022771"/>
    </source>
</evidence>
<dbReference type="FunFam" id="3.30.160.60:FF:000060">
    <property type="entry name" value="zinc finger protein 436"/>
    <property type="match status" value="1"/>
</dbReference>
<dbReference type="Pfam" id="PF00096">
    <property type="entry name" value="zf-C2H2"/>
    <property type="match status" value="6"/>
</dbReference>
<evidence type="ECO:0000313" key="15">
    <source>
        <dbReference type="Proteomes" id="UP000324222"/>
    </source>
</evidence>
<organism evidence="14 15">
    <name type="scientific">Portunus trituberculatus</name>
    <name type="common">Swimming crab</name>
    <name type="synonym">Neptunus trituberculatus</name>
    <dbReference type="NCBI Taxonomy" id="210409"/>
    <lineage>
        <taxon>Eukaryota</taxon>
        <taxon>Metazoa</taxon>
        <taxon>Ecdysozoa</taxon>
        <taxon>Arthropoda</taxon>
        <taxon>Crustacea</taxon>
        <taxon>Multicrustacea</taxon>
        <taxon>Malacostraca</taxon>
        <taxon>Eumalacostraca</taxon>
        <taxon>Eucarida</taxon>
        <taxon>Decapoda</taxon>
        <taxon>Pleocyemata</taxon>
        <taxon>Brachyura</taxon>
        <taxon>Eubrachyura</taxon>
        <taxon>Portunoidea</taxon>
        <taxon>Portunidae</taxon>
        <taxon>Portuninae</taxon>
        <taxon>Portunus</taxon>
    </lineage>
</organism>
<evidence type="ECO:0000256" key="2">
    <source>
        <dbReference type="ARBA" id="ARBA00004123"/>
    </source>
</evidence>
<evidence type="ECO:0000256" key="4">
    <source>
        <dbReference type="ARBA" id="ARBA00022723"/>
    </source>
</evidence>
<keyword evidence="7" id="KW-0862">Zinc</keyword>
<evidence type="ECO:0000256" key="1">
    <source>
        <dbReference type="ARBA" id="ARBA00003767"/>
    </source>
</evidence>
<evidence type="ECO:0000256" key="7">
    <source>
        <dbReference type="ARBA" id="ARBA00022833"/>
    </source>
</evidence>
<reference evidence="14 15" key="1">
    <citation type="submission" date="2019-05" db="EMBL/GenBank/DDBJ databases">
        <title>Another draft genome of Portunus trituberculatus and its Hox gene families provides insights of decapod evolution.</title>
        <authorList>
            <person name="Jeong J.-H."/>
            <person name="Song I."/>
            <person name="Kim S."/>
            <person name="Choi T."/>
            <person name="Kim D."/>
            <person name="Ryu S."/>
            <person name="Kim W."/>
        </authorList>
    </citation>
    <scope>NUCLEOTIDE SEQUENCE [LARGE SCALE GENOMIC DNA]</scope>
    <source>
        <tissue evidence="14">Muscle</tissue>
    </source>
</reference>
<evidence type="ECO:0000256" key="3">
    <source>
        <dbReference type="ARBA" id="ARBA00006991"/>
    </source>
</evidence>
<keyword evidence="15" id="KW-1185">Reference proteome</keyword>
<keyword evidence="11" id="KW-0539">Nucleus</keyword>
<dbReference type="FunFam" id="3.30.160.60:FF:000709">
    <property type="entry name" value="GDNF-inducible zinc finger protein 1"/>
    <property type="match status" value="1"/>
</dbReference>
<dbReference type="EMBL" id="VSRR010001215">
    <property type="protein sequence ID" value="MPC23515.1"/>
    <property type="molecule type" value="Genomic_DNA"/>
</dbReference>
<comment type="subcellular location">
    <subcellularLocation>
        <location evidence="2">Nucleus</location>
    </subcellularLocation>
</comment>
<feature type="domain" description="C2H2-type" evidence="13">
    <location>
        <begin position="67"/>
        <end position="89"/>
    </location>
</feature>
<keyword evidence="8" id="KW-0805">Transcription regulation</keyword>
<evidence type="ECO:0000259" key="13">
    <source>
        <dbReference type="PROSITE" id="PS50157"/>
    </source>
</evidence>
<dbReference type="InterPro" id="IPR036236">
    <property type="entry name" value="Znf_C2H2_sf"/>
</dbReference>
<dbReference type="FunFam" id="3.30.160.60:FF:000446">
    <property type="entry name" value="Zinc finger protein"/>
    <property type="match status" value="1"/>
</dbReference>
<dbReference type="Proteomes" id="UP000324222">
    <property type="component" value="Unassembled WGS sequence"/>
</dbReference>
<dbReference type="PANTHER" id="PTHR24381">
    <property type="entry name" value="ZINC FINGER PROTEIN"/>
    <property type="match status" value="1"/>
</dbReference>
<dbReference type="FunFam" id="3.30.160.60:FF:002343">
    <property type="entry name" value="Zinc finger protein 33A"/>
    <property type="match status" value="1"/>
</dbReference>
<comment type="similarity">
    <text evidence="3">Belongs to the krueppel C2H2-type zinc-finger protein family.</text>
</comment>
<feature type="domain" description="C2H2-type" evidence="13">
    <location>
        <begin position="39"/>
        <end position="66"/>
    </location>
</feature>
<dbReference type="OrthoDB" id="6077919at2759"/>
<feature type="domain" description="C2H2-type" evidence="13">
    <location>
        <begin position="253"/>
        <end position="280"/>
    </location>
</feature>
<evidence type="ECO:0000256" key="12">
    <source>
        <dbReference type="PROSITE-ProRule" id="PRU00042"/>
    </source>
</evidence>
<protein>
    <submittedName>
        <fullName evidence="14">Zinc finger protein 254</fullName>
    </submittedName>
</protein>
<keyword evidence="6 12" id="KW-0863">Zinc-finger</keyword>
<evidence type="ECO:0000256" key="9">
    <source>
        <dbReference type="ARBA" id="ARBA00023125"/>
    </source>
</evidence>
<sequence length="336" mass="38489">MNVNLLWEHCIKCEFCDATFDNKETLKQHLRLHSRRKPYKCNECGAKFSYNSTLEWHKRSHTGELPFKCDECGAQFLQNSMLVWHKRKHRIGENSQNSSLVVNVTNIYPQQNVQSLPTIFSLPNLVNTVNSSTINVAATCSAGTTTTIAHPTQFPVNDMNHPVSVEGIMPAMVTQSEVVPDMVTGKRKLEGEEGMFRCDVCGTVLFHSSDLKAHMHTKHNVGENNPFHILAKQQQASGQFLSRKKIIVIEKRYKCDLCGAGFNTEGHLKTHRQKHVVERPYKCEKCGLTFSDHPTLESHERRHQAERPYKCDRCGATFFRESHLYRHIKRHTGDFV</sequence>
<evidence type="ECO:0000256" key="5">
    <source>
        <dbReference type="ARBA" id="ARBA00022737"/>
    </source>
</evidence>
<dbReference type="SMART" id="SM00355">
    <property type="entry name" value="ZnF_C2H2"/>
    <property type="match status" value="7"/>
</dbReference>
<name>A0A5B7DQK9_PORTR</name>